<dbReference type="SUPFAM" id="SSF55729">
    <property type="entry name" value="Acyl-CoA N-acyltransferases (Nat)"/>
    <property type="match status" value="1"/>
</dbReference>
<feature type="domain" description="N-acetyltransferase" evidence="3">
    <location>
        <begin position="4"/>
        <end position="151"/>
    </location>
</feature>
<keyword evidence="2" id="KW-0012">Acyltransferase</keyword>
<evidence type="ECO:0000313" key="5">
    <source>
        <dbReference type="Proteomes" id="UP001501057"/>
    </source>
</evidence>
<protein>
    <recommendedName>
        <fullName evidence="3">N-acetyltransferase domain-containing protein</fullName>
    </recommendedName>
</protein>
<dbReference type="Proteomes" id="UP001501057">
    <property type="component" value="Unassembled WGS sequence"/>
</dbReference>
<sequence>MTPFVVTEVEVDDPVVLRLRQDMAAEMATLYGRPRHGVPAEGIDPDAVVVTLLVSQGDLPVGTGALRRLGSDVEAKRMFVAPAGRGRGLGRALLEELEDRARRVGAPRMLLHTGLRQEAAIALYRDSGYQEVPVFEPYLEVPESVCFAKEL</sequence>
<dbReference type="PROSITE" id="PS51186">
    <property type="entry name" value="GNAT"/>
    <property type="match status" value="1"/>
</dbReference>
<dbReference type="CDD" id="cd04301">
    <property type="entry name" value="NAT_SF"/>
    <property type="match status" value="1"/>
</dbReference>
<dbReference type="InterPro" id="IPR000182">
    <property type="entry name" value="GNAT_dom"/>
</dbReference>
<dbReference type="PANTHER" id="PTHR43877:SF2">
    <property type="entry name" value="AMINOALKYLPHOSPHONATE N-ACETYLTRANSFERASE-RELATED"/>
    <property type="match status" value="1"/>
</dbReference>
<evidence type="ECO:0000313" key="4">
    <source>
        <dbReference type="EMBL" id="GAA1752624.1"/>
    </source>
</evidence>
<dbReference type="RefSeq" id="WP_344204012.1">
    <property type="nucleotide sequence ID" value="NZ_BAAAME010000010.1"/>
</dbReference>
<evidence type="ECO:0000259" key="3">
    <source>
        <dbReference type="PROSITE" id="PS51186"/>
    </source>
</evidence>
<reference evidence="4 5" key="1">
    <citation type="journal article" date="2019" name="Int. J. Syst. Evol. Microbiol.">
        <title>The Global Catalogue of Microorganisms (GCM) 10K type strain sequencing project: providing services to taxonomists for standard genome sequencing and annotation.</title>
        <authorList>
            <consortium name="The Broad Institute Genomics Platform"/>
            <consortium name="The Broad Institute Genome Sequencing Center for Infectious Disease"/>
            <person name="Wu L."/>
            <person name="Ma J."/>
        </authorList>
    </citation>
    <scope>NUCLEOTIDE SEQUENCE [LARGE SCALE GENOMIC DNA]</scope>
    <source>
        <strain evidence="4 5">JCM 13518</strain>
    </source>
</reference>
<keyword evidence="1" id="KW-0808">Transferase</keyword>
<keyword evidence="5" id="KW-1185">Reference proteome</keyword>
<dbReference type="Gene3D" id="3.40.630.30">
    <property type="match status" value="1"/>
</dbReference>
<gene>
    <name evidence="4" type="ORF">GCM10009710_35410</name>
</gene>
<name>A0ABN2KBW5_9ACTN</name>
<dbReference type="Pfam" id="PF00583">
    <property type="entry name" value="Acetyltransf_1"/>
    <property type="match status" value="1"/>
</dbReference>
<comment type="caution">
    <text evidence="4">The sequence shown here is derived from an EMBL/GenBank/DDBJ whole genome shotgun (WGS) entry which is preliminary data.</text>
</comment>
<accession>A0ABN2KBW5</accession>
<organism evidence="4 5">
    <name type="scientific">Aeromicrobium alkaliterrae</name>
    <dbReference type="NCBI Taxonomy" id="302168"/>
    <lineage>
        <taxon>Bacteria</taxon>
        <taxon>Bacillati</taxon>
        <taxon>Actinomycetota</taxon>
        <taxon>Actinomycetes</taxon>
        <taxon>Propionibacteriales</taxon>
        <taxon>Nocardioidaceae</taxon>
        <taxon>Aeromicrobium</taxon>
    </lineage>
</organism>
<dbReference type="EMBL" id="BAAAME010000010">
    <property type="protein sequence ID" value="GAA1752624.1"/>
    <property type="molecule type" value="Genomic_DNA"/>
</dbReference>
<evidence type="ECO:0000256" key="1">
    <source>
        <dbReference type="ARBA" id="ARBA00022679"/>
    </source>
</evidence>
<proteinExistence type="predicted"/>
<dbReference type="InterPro" id="IPR050832">
    <property type="entry name" value="Bact_Acetyltransf"/>
</dbReference>
<dbReference type="InterPro" id="IPR016181">
    <property type="entry name" value="Acyl_CoA_acyltransferase"/>
</dbReference>
<dbReference type="PANTHER" id="PTHR43877">
    <property type="entry name" value="AMINOALKYLPHOSPHONATE N-ACETYLTRANSFERASE-RELATED-RELATED"/>
    <property type="match status" value="1"/>
</dbReference>
<evidence type="ECO:0000256" key="2">
    <source>
        <dbReference type="ARBA" id="ARBA00023315"/>
    </source>
</evidence>